<feature type="transmembrane region" description="Helical" evidence="4">
    <location>
        <begin position="423"/>
        <end position="448"/>
    </location>
</feature>
<accession>A0AAE4JSN0</accession>
<feature type="domain" description="VRR-NUC" evidence="5">
    <location>
        <begin position="75"/>
        <end position="202"/>
    </location>
</feature>
<gene>
    <name evidence="6" type="ORF">OSC06_16675</name>
</gene>
<dbReference type="InterPro" id="IPR014883">
    <property type="entry name" value="VRR_NUC"/>
</dbReference>
<evidence type="ECO:0000256" key="1">
    <source>
        <dbReference type="ARBA" id="ARBA00001946"/>
    </source>
</evidence>
<organism evidence="6 7">
    <name type="scientific">Morganella morganii</name>
    <name type="common">Proteus morganii</name>
    <dbReference type="NCBI Taxonomy" id="582"/>
    <lineage>
        <taxon>Bacteria</taxon>
        <taxon>Pseudomonadati</taxon>
        <taxon>Pseudomonadota</taxon>
        <taxon>Gammaproteobacteria</taxon>
        <taxon>Enterobacterales</taxon>
        <taxon>Morganellaceae</taxon>
        <taxon>Morganella</taxon>
    </lineage>
</organism>
<dbReference type="SMART" id="SM00990">
    <property type="entry name" value="VRR_NUC"/>
    <property type="match status" value="1"/>
</dbReference>
<evidence type="ECO:0000256" key="3">
    <source>
        <dbReference type="ARBA" id="ARBA00022801"/>
    </source>
</evidence>
<keyword evidence="4" id="KW-1133">Transmembrane helix</keyword>
<name>A0AAE4JSN0_MORMO</name>
<evidence type="ECO:0000313" key="7">
    <source>
        <dbReference type="Proteomes" id="UP001182247"/>
    </source>
</evidence>
<keyword evidence="4" id="KW-0812">Transmembrane</keyword>
<keyword evidence="3" id="KW-0378">Hydrolase</keyword>
<dbReference type="EMBL" id="JAPKIY010000033">
    <property type="protein sequence ID" value="MDS0899594.1"/>
    <property type="molecule type" value="Genomic_DNA"/>
</dbReference>
<sequence length="481" mass="54116">MKPMKEVCPGSTTITCRVEGAQLPSPENECYLKEKALFAIYFPRKAYTKDGAKRSLKQLAMSGLIRIEEIIHDWLWSYKAEVVFAIRGAKKKPLPMMATSDTKRKKYEGNLPHSENPFARPSPEQWLREGVTQMRRPDIILVRDQSNRWPGRNEGWDGKSVTDNLLRLIEVKFPGDSLSKEQERDYKQIATEERFSVFHVADNRRREERESARQAQTSLLATYEKKHGTLPVSEESLQTLMLVDIPLVSEQLWQYKPVLSLWWALNVDIPAFGQIVLSGQPEIKSPWQQFTEGLDIVGEYIATGYYYTRDAVTYTWEITCDYAQAGLNYLNDELQAAFSACGAWFRDAGKWVVEEIVDPVTNKVTVAIQWVSEKTKEIIAITKEAIIEAWQKVQQYTELTIEMLKSVDWYQVMTDLKNGLVQFVMIVGGVIVTVIAAVVVIAAIIFLIEVLAAAIAAGAAAVGAVMGILAAAVAVNSAIQA</sequence>
<proteinExistence type="predicted"/>
<keyword evidence="2" id="KW-0540">Nuclease</keyword>
<dbReference type="AlphaFoldDB" id="A0AAE4JSN0"/>
<dbReference type="RefSeq" id="WP_036424077.1">
    <property type="nucleotide sequence ID" value="NZ_CAXOML010000023.1"/>
</dbReference>
<comment type="cofactor">
    <cofactor evidence="1">
        <name>Mg(2+)</name>
        <dbReference type="ChEBI" id="CHEBI:18420"/>
    </cofactor>
</comment>
<feature type="transmembrane region" description="Helical" evidence="4">
    <location>
        <begin position="454"/>
        <end position="475"/>
    </location>
</feature>
<evidence type="ECO:0000256" key="4">
    <source>
        <dbReference type="SAM" id="Phobius"/>
    </source>
</evidence>
<evidence type="ECO:0000259" key="5">
    <source>
        <dbReference type="SMART" id="SM00990"/>
    </source>
</evidence>
<protein>
    <submittedName>
        <fullName evidence="6">VRR-NUC domain-containing protein</fullName>
    </submittedName>
</protein>
<comment type="caution">
    <text evidence="6">The sequence shown here is derived from an EMBL/GenBank/DDBJ whole genome shotgun (WGS) entry which is preliminary data.</text>
</comment>
<dbReference type="Proteomes" id="UP001182247">
    <property type="component" value="Unassembled WGS sequence"/>
</dbReference>
<evidence type="ECO:0000313" key="6">
    <source>
        <dbReference type="EMBL" id="MDS0899594.1"/>
    </source>
</evidence>
<evidence type="ECO:0000256" key="2">
    <source>
        <dbReference type="ARBA" id="ARBA00022722"/>
    </source>
</evidence>
<reference evidence="6" key="1">
    <citation type="submission" date="2023-02" db="EMBL/GenBank/DDBJ databases">
        <title>Detection, antimicrobial susceptibility and genomic characterization of NDM-producing species of Morganellaceae, Yersiniaceae, and Enterobacteriaceae other than Klebsiella.</title>
        <authorList>
            <person name="Camargo C.H."/>
            <person name="Sacchi C.T."/>
            <person name="Campos K.R."/>
        </authorList>
    </citation>
    <scope>NUCLEOTIDE SEQUENCE</scope>
    <source>
        <strain evidence="6">1189_21</strain>
    </source>
</reference>
<dbReference type="GO" id="GO:0004518">
    <property type="term" value="F:nuclease activity"/>
    <property type="evidence" value="ECO:0007669"/>
    <property type="project" value="UniProtKB-KW"/>
</dbReference>
<keyword evidence="4" id="KW-0472">Membrane</keyword>
<dbReference type="GO" id="GO:0016788">
    <property type="term" value="F:hydrolase activity, acting on ester bonds"/>
    <property type="evidence" value="ECO:0007669"/>
    <property type="project" value="InterPro"/>
</dbReference>
<dbReference type="Pfam" id="PF08774">
    <property type="entry name" value="VRR_NUC"/>
    <property type="match status" value="1"/>
</dbReference>